<reference evidence="2" key="1">
    <citation type="submission" date="2016-05" db="EMBL/GenBank/DDBJ databases">
        <authorList>
            <person name="Wang W."/>
            <person name="Zhu L."/>
        </authorList>
    </citation>
    <scope>NUCLEOTIDE SEQUENCE [LARGE SCALE GENOMIC DNA]</scope>
    <source>
        <strain evidence="2">W-2</strain>
    </source>
</reference>
<gene>
    <name evidence="1" type="ORF">A7K69_02140</name>
</gene>
<comment type="caution">
    <text evidence="1">The sequence shown here is derived from an EMBL/GenBank/DDBJ whole genome shotgun (WGS) entry which is preliminary data.</text>
</comment>
<dbReference type="EMBL" id="LXMA01000001">
    <property type="protein sequence ID" value="OAT74532.1"/>
    <property type="molecule type" value="Genomic_DNA"/>
</dbReference>
<name>A0A1B7KWQ1_PARTM</name>
<protein>
    <recommendedName>
        <fullName evidence="3">Transposase</fullName>
    </recommendedName>
</protein>
<dbReference type="RefSeq" id="WP_064549847.1">
    <property type="nucleotide sequence ID" value="NZ_LXMA01000001.1"/>
</dbReference>
<organism evidence="1 2">
    <name type="scientific">Parageobacillus thermoglucosidasius</name>
    <name type="common">Geobacillus thermoglucosidasius</name>
    <dbReference type="NCBI Taxonomy" id="1426"/>
    <lineage>
        <taxon>Bacteria</taxon>
        <taxon>Bacillati</taxon>
        <taxon>Bacillota</taxon>
        <taxon>Bacilli</taxon>
        <taxon>Bacillales</taxon>
        <taxon>Anoxybacillaceae</taxon>
        <taxon>Parageobacillus</taxon>
    </lineage>
</organism>
<dbReference type="AlphaFoldDB" id="A0A1B7KWQ1"/>
<evidence type="ECO:0000313" key="1">
    <source>
        <dbReference type="EMBL" id="OAT74532.1"/>
    </source>
</evidence>
<accession>A0A1B7KWQ1</accession>
<dbReference type="OrthoDB" id="9960026at2"/>
<evidence type="ECO:0008006" key="3">
    <source>
        <dbReference type="Google" id="ProtNLM"/>
    </source>
</evidence>
<proteinExistence type="predicted"/>
<sequence>MMLQPNYASPSVYEYQRLVDQEAWLLQVAEYCEAQGLHEDARWVRHMKKFVSVRRKCLKAALRQKTKTASAPTLAV</sequence>
<dbReference type="Proteomes" id="UP000078290">
    <property type="component" value="Unassembled WGS sequence"/>
</dbReference>
<evidence type="ECO:0000313" key="2">
    <source>
        <dbReference type="Proteomes" id="UP000078290"/>
    </source>
</evidence>